<gene>
    <name evidence="2" type="ORF">AM571_PB00410</name>
</gene>
<accession>A0A1L5PBX3</accession>
<dbReference type="EMBL" id="CP017243">
    <property type="protein sequence ID" value="APO77688.1"/>
    <property type="molecule type" value="Genomic_DNA"/>
</dbReference>
<dbReference type="Proteomes" id="UP000185109">
    <property type="component" value="Plasmid pRsp8C3b"/>
</dbReference>
<name>A0A1L5PBX3_RHIET</name>
<evidence type="ECO:0000256" key="1">
    <source>
        <dbReference type="SAM" id="MobiDB-lite"/>
    </source>
</evidence>
<feature type="region of interest" description="Disordered" evidence="1">
    <location>
        <begin position="1"/>
        <end position="36"/>
    </location>
</feature>
<protein>
    <submittedName>
        <fullName evidence="2">Uncharacterized protein</fullName>
    </submittedName>
</protein>
<keyword evidence="2" id="KW-0614">Plasmid</keyword>
<geneLocation type="plasmid" evidence="3">
    <name>prsp8c3b</name>
</geneLocation>
<dbReference type="AlphaFoldDB" id="A0A1L5PBX3"/>
<evidence type="ECO:0000313" key="3">
    <source>
        <dbReference type="Proteomes" id="UP000185109"/>
    </source>
</evidence>
<sequence>MLSEHRAEPGAVRQDVQGSGRTRLSAKPMPKPGGTVEKVNVACEKSYDLHGRPVKERVGKITSPAAISLTTNITRSFFCAAVAKEMPAKTRGLVLVTQELHGRRRRTFDRNPRGRQVLQLGDPCLVLRRARTTAFVRGREPSIMWRSVAHLAKRLLQAPARPP</sequence>
<proteinExistence type="predicted"/>
<organism evidence="2 3">
    <name type="scientific">Rhizobium etli 8C-3</name>
    <dbReference type="NCBI Taxonomy" id="538025"/>
    <lineage>
        <taxon>Bacteria</taxon>
        <taxon>Pseudomonadati</taxon>
        <taxon>Pseudomonadota</taxon>
        <taxon>Alphaproteobacteria</taxon>
        <taxon>Hyphomicrobiales</taxon>
        <taxon>Rhizobiaceae</taxon>
        <taxon>Rhizobium/Agrobacterium group</taxon>
        <taxon>Rhizobium</taxon>
    </lineage>
</organism>
<reference evidence="2 3" key="1">
    <citation type="submission" date="2016-09" db="EMBL/GenBank/DDBJ databases">
        <title>The complete genome sequences of Rhizobium gallicum, symbiovars gallicum and phaseoli, symbionts associated to common bean (Phaseolus vulgaris).</title>
        <authorList>
            <person name="Bustos P."/>
            <person name="Santamaria R.I."/>
            <person name="Perez-Carrascal O.M."/>
            <person name="Juarez S."/>
            <person name="Lozano L."/>
            <person name="Martinez-Flores I."/>
            <person name="Martinez-Romero E."/>
            <person name="Cevallos M."/>
            <person name="Romero D."/>
            <person name="Davila G."/>
            <person name="Gonzalez V."/>
        </authorList>
    </citation>
    <scope>NUCLEOTIDE SEQUENCE [LARGE SCALE GENOMIC DNA]</scope>
    <source>
        <strain evidence="2 3">8C-3</strain>
        <plasmid evidence="3">Plasmid prsp8c3b</plasmid>
    </source>
</reference>
<evidence type="ECO:0000313" key="2">
    <source>
        <dbReference type="EMBL" id="APO77688.1"/>
    </source>
</evidence>